<accession>A0A1F4WJ78</accession>
<dbReference type="Pfam" id="PF04307">
    <property type="entry name" value="YdjM"/>
    <property type="match status" value="1"/>
</dbReference>
<evidence type="ECO:0000256" key="1">
    <source>
        <dbReference type="SAM" id="Phobius"/>
    </source>
</evidence>
<reference evidence="2 3" key="1">
    <citation type="journal article" date="2016" name="Nat. Commun.">
        <title>Thousands of microbial genomes shed light on interconnected biogeochemical processes in an aquifer system.</title>
        <authorList>
            <person name="Anantharaman K."/>
            <person name="Brown C.T."/>
            <person name="Hug L.A."/>
            <person name="Sharon I."/>
            <person name="Castelle C.J."/>
            <person name="Probst A.J."/>
            <person name="Thomas B.C."/>
            <person name="Singh A."/>
            <person name="Wilkins M.J."/>
            <person name="Karaoz U."/>
            <person name="Brodie E.L."/>
            <person name="Williams K.H."/>
            <person name="Hubbard S.S."/>
            <person name="Banfield J.F."/>
        </authorList>
    </citation>
    <scope>NUCLEOTIDE SEQUENCE [LARGE SCALE GENOMIC DNA]</scope>
</reference>
<dbReference type="InterPro" id="IPR007404">
    <property type="entry name" value="YdjM-like"/>
</dbReference>
<keyword evidence="1" id="KW-0472">Membrane</keyword>
<name>A0A1F4WJ78_UNCKA</name>
<gene>
    <name evidence="2" type="ORF">A2415_04205</name>
</gene>
<dbReference type="AlphaFoldDB" id="A0A1F4WJ78"/>
<protein>
    <recommendedName>
        <fullName evidence="4">Metal-dependent hydrolase</fullName>
    </recommendedName>
</protein>
<dbReference type="EMBL" id="MEWA01000029">
    <property type="protein sequence ID" value="OGC68973.1"/>
    <property type="molecule type" value="Genomic_DNA"/>
</dbReference>
<organism evidence="2 3">
    <name type="scientific">candidate division WWE3 bacterium RIFOXYC1_FULL_39_7</name>
    <dbReference type="NCBI Taxonomy" id="1802643"/>
    <lineage>
        <taxon>Bacteria</taxon>
        <taxon>Katanobacteria</taxon>
    </lineage>
</organism>
<keyword evidence="1" id="KW-0812">Transmembrane</keyword>
<dbReference type="Proteomes" id="UP000179113">
    <property type="component" value="Unassembled WGS sequence"/>
</dbReference>
<sequence length="154" mass="18022">MTIHVALGILCAYIIKSVYPEASSAKLLFLGVLANLLPDADHILYFTWYGAKSDYTKIVRQYFRTKQIRTLVNFIKQNHKNNTGIYSHNLLTVAIVLGSFWVLGITRDSPSLSVFFMSWSIHYIYDIFEDLLFFKSLNPNWFFRFNSVRKKHEK</sequence>
<evidence type="ECO:0008006" key="4">
    <source>
        <dbReference type="Google" id="ProtNLM"/>
    </source>
</evidence>
<evidence type="ECO:0000313" key="3">
    <source>
        <dbReference type="Proteomes" id="UP000179113"/>
    </source>
</evidence>
<feature type="transmembrane region" description="Helical" evidence="1">
    <location>
        <begin position="85"/>
        <end position="106"/>
    </location>
</feature>
<evidence type="ECO:0000313" key="2">
    <source>
        <dbReference type="EMBL" id="OGC68973.1"/>
    </source>
</evidence>
<proteinExistence type="predicted"/>
<comment type="caution">
    <text evidence="2">The sequence shown here is derived from an EMBL/GenBank/DDBJ whole genome shotgun (WGS) entry which is preliminary data.</text>
</comment>
<keyword evidence="1" id="KW-1133">Transmembrane helix</keyword>
<feature type="transmembrane region" description="Helical" evidence="1">
    <location>
        <begin position="112"/>
        <end position="134"/>
    </location>
</feature>